<reference evidence="2" key="1">
    <citation type="submission" date="2017-09" db="EMBL/GenBank/DDBJ databases">
        <title>Depth-based differentiation of microbial function through sediment-hosted aquifers and enrichment of novel symbionts in the deep terrestrial subsurface.</title>
        <authorList>
            <person name="Probst A.J."/>
            <person name="Ladd B."/>
            <person name="Jarett J.K."/>
            <person name="Geller-Mcgrath D.E."/>
            <person name="Sieber C.M.K."/>
            <person name="Emerson J.B."/>
            <person name="Anantharaman K."/>
            <person name="Thomas B.C."/>
            <person name="Malmstrom R."/>
            <person name="Stieglmeier M."/>
            <person name="Klingl A."/>
            <person name="Woyke T."/>
            <person name="Ryan C.M."/>
            <person name="Banfield J.F."/>
        </authorList>
    </citation>
    <scope>NUCLEOTIDE SEQUENCE [LARGE SCALE GENOMIC DNA]</scope>
</reference>
<gene>
    <name evidence="1" type="ORF">COU07_01725</name>
</gene>
<sequence length="194" mass="21605">MGTTSETRIYKRVRFSQVGALFGEIKQIKRSFLAENVPGFGDCIRAVLPNGSACKVRVTNLAVDPPKNVARILVQKFDLIVSLRQFVKSGQKNEEVKKSEVDKDWNDLYVVEIEIPLDLTTIENVECLVEAVAEKKPNRTRQSGGGTLVAECPRRKMGTLKLYPMISSSIEKALGLGEEVKPIMFHPNLIQSDS</sequence>
<dbReference type="AlphaFoldDB" id="A0A2H0UVA9"/>
<comment type="caution">
    <text evidence="1">The sequence shown here is derived from an EMBL/GenBank/DDBJ whole genome shotgun (WGS) entry which is preliminary data.</text>
</comment>
<dbReference type="EMBL" id="PFAZ01000001">
    <property type="protein sequence ID" value="PIR89596.1"/>
    <property type="molecule type" value="Genomic_DNA"/>
</dbReference>
<evidence type="ECO:0000313" key="1">
    <source>
        <dbReference type="EMBL" id="PIR89596.1"/>
    </source>
</evidence>
<name>A0A2H0UVA9_9BACT</name>
<accession>A0A2H0UVA9</accession>
<organism evidence="1 2">
    <name type="scientific">Candidatus Harrisonbacteria bacterium CG10_big_fil_rev_8_21_14_0_10_40_38</name>
    <dbReference type="NCBI Taxonomy" id="1974583"/>
    <lineage>
        <taxon>Bacteria</taxon>
        <taxon>Candidatus Harrisoniibacteriota</taxon>
    </lineage>
</organism>
<evidence type="ECO:0000313" key="2">
    <source>
        <dbReference type="Proteomes" id="UP000231157"/>
    </source>
</evidence>
<proteinExistence type="predicted"/>
<dbReference type="Proteomes" id="UP000231157">
    <property type="component" value="Unassembled WGS sequence"/>
</dbReference>
<protein>
    <submittedName>
        <fullName evidence="1">Uncharacterized protein</fullName>
    </submittedName>
</protein>